<gene>
    <name evidence="2" type="ORF">ACJEBI_05485</name>
</gene>
<keyword evidence="1" id="KW-0812">Transmembrane</keyword>
<dbReference type="EMBL" id="JBJHQH010000003">
    <property type="protein sequence ID" value="MFK9090930.1"/>
    <property type="molecule type" value="Genomic_DNA"/>
</dbReference>
<sequence>MISKSIILFSILKWVGVAYLLYIGVKTIMAGAHQSRVDNNFVRSNKLLVIGNRFVLVY</sequence>
<evidence type="ECO:0000313" key="2">
    <source>
        <dbReference type="EMBL" id="MFK9090930.1"/>
    </source>
</evidence>
<evidence type="ECO:0000256" key="1">
    <source>
        <dbReference type="SAM" id="Phobius"/>
    </source>
</evidence>
<accession>A0ABW8RF89</accession>
<proteinExistence type="predicted"/>
<keyword evidence="3" id="KW-1185">Reference proteome</keyword>
<dbReference type="Proteomes" id="UP001623041">
    <property type="component" value="Unassembled WGS sequence"/>
</dbReference>
<protein>
    <submittedName>
        <fullName evidence="2">Uncharacterized protein</fullName>
    </submittedName>
</protein>
<organism evidence="2 3">
    <name type="scientific">Bacillus salipaludis</name>
    <dbReference type="NCBI Taxonomy" id="2547811"/>
    <lineage>
        <taxon>Bacteria</taxon>
        <taxon>Bacillati</taxon>
        <taxon>Bacillota</taxon>
        <taxon>Bacilli</taxon>
        <taxon>Bacillales</taxon>
        <taxon>Bacillaceae</taxon>
        <taxon>Bacillus</taxon>
    </lineage>
</organism>
<evidence type="ECO:0000313" key="3">
    <source>
        <dbReference type="Proteomes" id="UP001623041"/>
    </source>
</evidence>
<reference evidence="2 3" key="1">
    <citation type="submission" date="2024-11" db="EMBL/GenBank/DDBJ databases">
        <authorList>
            <person name="Lucas J.A."/>
        </authorList>
    </citation>
    <scope>NUCLEOTIDE SEQUENCE [LARGE SCALE GENOMIC DNA]</scope>
    <source>
        <strain evidence="2 3">Z 5.4</strain>
    </source>
</reference>
<keyword evidence="1" id="KW-1133">Transmembrane helix</keyword>
<keyword evidence="1" id="KW-0472">Membrane</keyword>
<feature type="transmembrane region" description="Helical" evidence="1">
    <location>
        <begin position="6"/>
        <end position="25"/>
    </location>
</feature>
<name>A0ABW8RF89_9BACI</name>
<comment type="caution">
    <text evidence="2">The sequence shown here is derived from an EMBL/GenBank/DDBJ whole genome shotgun (WGS) entry which is preliminary data.</text>
</comment>
<dbReference type="RefSeq" id="WP_406579785.1">
    <property type="nucleotide sequence ID" value="NZ_JBJHQH010000003.1"/>
</dbReference>